<evidence type="ECO:0000313" key="1">
    <source>
        <dbReference type="EMBL" id="AYV78399.1"/>
    </source>
</evidence>
<gene>
    <name evidence="1" type="ORF">Edafosvirus11_34</name>
</gene>
<organism evidence="1">
    <name type="scientific">Edafosvirus sp</name>
    <dbReference type="NCBI Taxonomy" id="2487765"/>
    <lineage>
        <taxon>Viruses</taxon>
        <taxon>Varidnaviria</taxon>
        <taxon>Bamfordvirae</taxon>
        <taxon>Nucleocytoviricota</taxon>
        <taxon>Megaviricetes</taxon>
        <taxon>Imitervirales</taxon>
        <taxon>Mimiviridae</taxon>
        <taxon>Klosneuvirinae</taxon>
    </lineage>
</organism>
<name>A0A3G4ZYC3_9VIRU</name>
<sequence>MLKQAFGRLARPIARAYRSFSSGSATRQFVRNNKTKIIAYTTVGAVFGVGMRLATCEWRPAVVAYCWEKSKHTLPLETAIEQYDDYSFERIVKNLQICQRDFYKLPKFLLNRVVLPDVDMEKIFGKVVFSGFNQGMVKTLADYCETDLIKYVEKNIDQYMYQNSHPLAPYMVKWSKEGKITPDMKLNQIAHINKCNSWNVVRLPFAKDLLNDPNFNWKYLDAFMSNPETIKILEEKKMFDLIDPLCAINTLRWAYRLKKSDRVKYIDMVLKDCKITPANIDQVALALLKTDNYKHHLATLRYSFKGKPVMDIETYLTVDRIKYLIADGADFNYVNFQGQNMLFQLQIRKHKYYYSMKYDNTFEKVGDWLYETINRKDKIMQLVEEQTATVITHDACGNSPYSIALKEEEAWRKRYAEQPPRDKQDFCLFLQ</sequence>
<protein>
    <submittedName>
        <fullName evidence="1">Uncharacterized protein</fullName>
    </submittedName>
</protein>
<accession>A0A3G4ZYC3</accession>
<reference evidence="1" key="1">
    <citation type="submission" date="2018-10" db="EMBL/GenBank/DDBJ databases">
        <title>Hidden diversity of soil giant viruses.</title>
        <authorList>
            <person name="Schulz F."/>
            <person name="Alteio L."/>
            <person name="Goudeau D."/>
            <person name="Ryan E.M."/>
            <person name="Malmstrom R.R."/>
            <person name="Blanchard J."/>
            <person name="Woyke T."/>
        </authorList>
    </citation>
    <scope>NUCLEOTIDE SEQUENCE</scope>
    <source>
        <strain evidence="1">EDV1</strain>
    </source>
</reference>
<proteinExistence type="predicted"/>
<dbReference type="EMBL" id="MK072076">
    <property type="protein sequence ID" value="AYV78399.1"/>
    <property type="molecule type" value="Genomic_DNA"/>
</dbReference>